<evidence type="ECO:0000313" key="8">
    <source>
        <dbReference type="EMBL" id="CAC5379508.1"/>
    </source>
</evidence>
<dbReference type="Gene3D" id="3.30.160.60">
    <property type="entry name" value="Classic Zinc Finger"/>
    <property type="match status" value="1"/>
</dbReference>
<dbReference type="InterPro" id="IPR013087">
    <property type="entry name" value="Znf_C2H2_type"/>
</dbReference>
<dbReference type="Pfam" id="PF13912">
    <property type="entry name" value="zf-C2H2_6"/>
    <property type="match status" value="1"/>
</dbReference>
<evidence type="ECO:0000256" key="3">
    <source>
        <dbReference type="ARBA" id="ARBA00022771"/>
    </source>
</evidence>
<feature type="region of interest" description="Disordered" evidence="6">
    <location>
        <begin position="70"/>
        <end position="146"/>
    </location>
</feature>
<dbReference type="EMBL" id="CACVKT020002734">
    <property type="protein sequence ID" value="CAC5379508.1"/>
    <property type="molecule type" value="Genomic_DNA"/>
</dbReference>
<dbReference type="Pfam" id="PF00096">
    <property type="entry name" value="zf-C2H2"/>
    <property type="match status" value="1"/>
</dbReference>
<dbReference type="GO" id="GO:0008270">
    <property type="term" value="F:zinc ion binding"/>
    <property type="evidence" value="ECO:0007669"/>
    <property type="project" value="UniProtKB-KW"/>
</dbReference>
<keyword evidence="3 5" id="KW-0863">Zinc-finger</keyword>
<dbReference type="InterPro" id="IPR036236">
    <property type="entry name" value="Znf_C2H2_sf"/>
</dbReference>
<accession>A0A6J8B6F8</accession>
<evidence type="ECO:0000256" key="6">
    <source>
        <dbReference type="SAM" id="MobiDB-lite"/>
    </source>
</evidence>
<protein>
    <submittedName>
        <fullName evidence="8">KRAB</fullName>
    </submittedName>
</protein>
<feature type="domain" description="C2H2-type" evidence="7">
    <location>
        <begin position="59"/>
        <end position="87"/>
    </location>
</feature>
<dbReference type="GO" id="GO:0043565">
    <property type="term" value="F:sequence-specific DNA binding"/>
    <property type="evidence" value="ECO:0007669"/>
    <property type="project" value="TreeGrafter"/>
</dbReference>
<evidence type="ECO:0000259" key="7">
    <source>
        <dbReference type="PROSITE" id="PS50157"/>
    </source>
</evidence>
<feature type="compositionally biased region" description="Polar residues" evidence="6">
    <location>
        <begin position="125"/>
        <end position="139"/>
    </location>
</feature>
<dbReference type="SMART" id="SM00355">
    <property type="entry name" value="ZnF_C2H2"/>
    <property type="match status" value="2"/>
</dbReference>
<keyword evidence="4" id="KW-0862">Zinc</keyword>
<feature type="compositionally biased region" description="Basic residues" evidence="6">
    <location>
        <begin position="76"/>
        <end position="88"/>
    </location>
</feature>
<dbReference type="PROSITE" id="PS50157">
    <property type="entry name" value="ZINC_FINGER_C2H2_2"/>
    <property type="match status" value="2"/>
</dbReference>
<gene>
    <name evidence="8" type="ORF">MCOR_15572</name>
</gene>
<organism evidence="8 9">
    <name type="scientific">Mytilus coruscus</name>
    <name type="common">Sea mussel</name>
    <dbReference type="NCBI Taxonomy" id="42192"/>
    <lineage>
        <taxon>Eukaryota</taxon>
        <taxon>Metazoa</taxon>
        <taxon>Spiralia</taxon>
        <taxon>Lophotrochozoa</taxon>
        <taxon>Mollusca</taxon>
        <taxon>Bivalvia</taxon>
        <taxon>Autobranchia</taxon>
        <taxon>Pteriomorphia</taxon>
        <taxon>Mytilida</taxon>
        <taxon>Mytiloidea</taxon>
        <taxon>Mytilidae</taxon>
        <taxon>Mytilinae</taxon>
        <taxon>Mytilus</taxon>
    </lineage>
</organism>
<evidence type="ECO:0000256" key="2">
    <source>
        <dbReference type="ARBA" id="ARBA00022737"/>
    </source>
</evidence>
<dbReference type="SUPFAM" id="SSF57667">
    <property type="entry name" value="beta-beta-alpha zinc fingers"/>
    <property type="match status" value="1"/>
</dbReference>
<dbReference type="PROSITE" id="PS00028">
    <property type="entry name" value="ZINC_FINGER_C2H2_1"/>
    <property type="match status" value="1"/>
</dbReference>
<name>A0A6J8B6F8_MYTCO</name>
<dbReference type="PANTHER" id="PTHR24408:SF58">
    <property type="entry name" value="TRANSCRIPTION FACTOR (TFIIIA), PUTATIVE (AFU_ORTHOLOGUE AFUA_1G05150)-RELATED"/>
    <property type="match status" value="1"/>
</dbReference>
<keyword evidence="1" id="KW-0479">Metal-binding</keyword>
<evidence type="ECO:0000256" key="1">
    <source>
        <dbReference type="ARBA" id="ARBA00022723"/>
    </source>
</evidence>
<keyword evidence="9" id="KW-1185">Reference proteome</keyword>
<feature type="compositionally biased region" description="Basic and acidic residues" evidence="6">
    <location>
        <begin position="89"/>
        <end position="124"/>
    </location>
</feature>
<dbReference type="AlphaFoldDB" id="A0A6J8B6F8"/>
<dbReference type="Proteomes" id="UP000507470">
    <property type="component" value="Unassembled WGS sequence"/>
</dbReference>
<sequence length="177" mass="20821">MQTGSTQIKEEGGMKTLPQEEIERVISSLKKEFKCDICEKSFKHLKSLTRHRKSHDSKYECEDCGHITNRKDNLERHRRLMHGIRKRKEREDKRDSSAQKKKPRAVENKPAEDIENGAEDKKEQVSNTPEPLQRTTAINENVEKTEIVPATNDERYDLIHFIKEKKDQINELLLEKK</sequence>
<dbReference type="FunFam" id="3.30.160.60:FF:000446">
    <property type="entry name" value="Zinc finger protein"/>
    <property type="match status" value="1"/>
</dbReference>
<evidence type="ECO:0000313" key="9">
    <source>
        <dbReference type="Proteomes" id="UP000507470"/>
    </source>
</evidence>
<dbReference type="PANTHER" id="PTHR24408">
    <property type="entry name" value="ZINC FINGER PROTEIN"/>
    <property type="match status" value="1"/>
</dbReference>
<dbReference type="GO" id="GO:0000981">
    <property type="term" value="F:DNA-binding transcription factor activity, RNA polymerase II-specific"/>
    <property type="evidence" value="ECO:0007669"/>
    <property type="project" value="TreeGrafter"/>
</dbReference>
<dbReference type="GO" id="GO:0005634">
    <property type="term" value="C:nucleus"/>
    <property type="evidence" value="ECO:0007669"/>
    <property type="project" value="TreeGrafter"/>
</dbReference>
<evidence type="ECO:0000256" key="5">
    <source>
        <dbReference type="PROSITE-ProRule" id="PRU00042"/>
    </source>
</evidence>
<reference evidence="8 9" key="1">
    <citation type="submission" date="2020-06" db="EMBL/GenBank/DDBJ databases">
        <authorList>
            <person name="Li R."/>
            <person name="Bekaert M."/>
        </authorList>
    </citation>
    <scope>NUCLEOTIDE SEQUENCE [LARGE SCALE GENOMIC DNA]</scope>
    <source>
        <strain evidence="9">wild</strain>
    </source>
</reference>
<proteinExistence type="predicted"/>
<keyword evidence="2" id="KW-0677">Repeat</keyword>
<feature type="domain" description="C2H2-type" evidence="7">
    <location>
        <begin position="33"/>
        <end position="60"/>
    </location>
</feature>
<evidence type="ECO:0000256" key="4">
    <source>
        <dbReference type="ARBA" id="ARBA00022833"/>
    </source>
</evidence>
<dbReference type="OrthoDB" id="10004641at2759"/>